<dbReference type="Gene3D" id="6.10.250.690">
    <property type="match status" value="1"/>
</dbReference>
<dbReference type="Proteomes" id="UP000196655">
    <property type="component" value="Unassembled WGS sequence"/>
</dbReference>
<feature type="modified residue" description="4-aspartylphosphate" evidence="6">
    <location>
        <position position="51"/>
    </location>
</feature>
<dbReference type="CDD" id="cd19935">
    <property type="entry name" value="REC_OmpR_CusR-like"/>
    <property type="match status" value="1"/>
</dbReference>
<dbReference type="GO" id="GO:0006355">
    <property type="term" value="P:regulation of DNA-templated transcription"/>
    <property type="evidence" value="ECO:0007669"/>
    <property type="project" value="InterPro"/>
</dbReference>
<dbReference type="GO" id="GO:0000156">
    <property type="term" value="F:phosphorelay response regulator activity"/>
    <property type="evidence" value="ECO:0007669"/>
    <property type="project" value="TreeGrafter"/>
</dbReference>
<accession>A0A211ZTG3</accession>
<feature type="domain" description="OmpR/PhoB-type" evidence="9">
    <location>
        <begin position="124"/>
        <end position="220"/>
    </location>
</feature>
<evidence type="ECO:0000259" key="9">
    <source>
        <dbReference type="PROSITE" id="PS51755"/>
    </source>
</evidence>
<dbReference type="CDD" id="cd00383">
    <property type="entry name" value="trans_reg_C"/>
    <property type="match status" value="1"/>
</dbReference>
<dbReference type="Pfam" id="PF00486">
    <property type="entry name" value="Trans_reg_C"/>
    <property type="match status" value="1"/>
</dbReference>
<dbReference type="SMART" id="SM00862">
    <property type="entry name" value="Trans_reg_C"/>
    <property type="match status" value="1"/>
</dbReference>
<dbReference type="PANTHER" id="PTHR48111">
    <property type="entry name" value="REGULATOR OF RPOS"/>
    <property type="match status" value="1"/>
</dbReference>
<dbReference type="EMBL" id="NHON01000004">
    <property type="protein sequence ID" value="OWJ68555.1"/>
    <property type="molecule type" value="Genomic_DNA"/>
</dbReference>
<dbReference type="InterPro" id="IPR001789">
    <property type="entry name" value="Sig_transdc_resp-reg_receiver"/>
</dbReference>
<dbReference type="PROSITE" id="PS50110">
    <property type="entry name" value="RESPONSE_REGULATORY"/>
    <property type="match status" value="1"/>
</dbReference>
<dbReference type="InterPro" id="IPR001867">
    <property type="entry name" value="OmpR/PhoB-type_DNA-bd"/>
</dbReference>
<dbReference type="Pfam" id="PF00072">
    <property type="entry name" value="Response_reg"/>
    <property type="match status" value="1"/>
</dbReference>
<evidence type="ECO:0000313" key="10">
    <source>
        <dbReference type="EMBL" id="OWJ68555.1"/>
    </source>
</evidence>
<evidence type="ECO:0000256" key="1">
    <source>
        <dbReference type="ARBA" id="ARBA00022553"/>
    </source>
</evidence>
<proteinExistence type="predicted"/>
<evidence type="ECO:0000256" key="6">
    <source>
        <dbReference type="PROSITE-ProRule" id="PRU00169"/>
    </source>
</evidence>
<gene>
    <name evidence="10" type="ORF">BWR60_03860</name>
</gene>
<keyword evidence="11" id="KW-1185">Reference proteome</keyword>
<name>A0A211ZTG3_9PROT</name>
<dbReference type="PANTHER" id="PTHR48111:SF67">
    <property type="entry name" value="TRANSCRIPTIONAL REGULATORY PROTEIN TCTD"/>
    <property type="match status" value="1"/>
</dbReference>
<dbReference type="OrthoDB" id="9802426at2"/>
<reference evidence="11" key="1">
    <citation type="submission" date="2017-05" db="EMBL/GenBank/DDBJ databases">
        <authorList>
            <person name="Macchi M."/>
            <person name="Festa S."/>
            <person name="Coppotelli B.M."/>
            <person name="Morelli I.S."/>
        </authorList>
    </citation>
    <scope>NUCLEOTIDE SEQUENCE [LARGE SCALE GENOMIC DNA]</scope>
    <source>
        <strain evidence="11">I</strain>
    </source>
</reference>
<dbReference type="InterPro" id="IPR036388">
    <property type="entry name" value="WH-like_DNA-bd_sf"/>
</dbReference>
<keyword evidence="1 6" id="KW-0597">Phosphoprotein</keyword>
<dbReference type="PROSITE" id="PS51755">
    <property type="entry name" value="OMPR_PHOB"/>
    <property type="match status" value="1"/>
</dbReference>
<comment type="caution">
    <text evidence="10">The sequence shown here is derived from an EMBL/GenBank/DDBJ whole genome shotgun (WGS) entry which is preliminary data.</text>
</comment>
<sequence length="221" mass="24557">MRILVVEDTADIGEAIVARLARMGHAVDWERDGDAAADMLGVQDYDLLVLDIMLPGRDGIALLKELRSRRRSTPVLVLTARSGVEDRVGALDLGADDYLVKPFDYRELEARARALLRRRTGDSSNVLTCGDVTIDRAARLAAVQGRPLDLTRRELTVLEILATRPGRIFSKDDLLDQIYSFDQEPSPNAVEQYVTRIRRKLAGSSVEIRTLRGLGYQLVVG</sequence>
<keyword evidence="3" id="KW-0805">Transcription regulation</keyword>
<evidence type="ECO:0000256" key="5">
    <source>
        <dbReference type="ARBA" id="ARBA00023163"/>
    </source>
</evidence>
<dbReference type="InterPro" id="IPR011006">
    <property type="entry name" value="CheY-like_superfamily"/>
</dbReference>
<evidence type="ECO:0000256" key="4">
    <source>
        <dbReference type="ARBA" id="ARBA00023125"/>
    </source>
</evidence>
<organism evidence="10 11">
    <name type="scientific">Inquilinus limosus</name>
    <dbReference type="NCBI Taxonomy" id="171674"/>
    <lineage>
        <taxon>Bacteria</taxon>
        <taxon>Pseudomonadati</taxon>
        <taxon>Pseudomonadota</taxon>
        <taxon>Alphaproteobacteria</taxon>
        <taxon>Rhodospirillales</taxon>
        <taxon>Rhodospirillaceae</taxon>
        <taxon>Inquilinus</taxon>
    </lineage>
</organism>
<dbReference type="GO" id="GO:0032993">
    <property type="term" value="C:protein-DNA complex"/>
    <property type="evidence" value="ECO:0007669"/>
    <property type="project" value="TreeGrafter"/>
</dbReference>
<evidence type="ECO:0000313" key="11">
    <source>
        <dbReference type="Proteomes" id="UP000196655"/>
    </source>
</evidence>
<keyword evidence="4 7" id="KW-0238">DNA-binding</keyword>
<dbReference type="GO" id="GO:0000976">
    <property type="term" value="F:transcription cis-regulatory region binding"/>
    <property type="evidence" value="ECO:0007669"/>
    <property type="project" value="TreeGrafter"/>
</dbReference>
<dbReference type="GO" id="GO:0005829">
    <property type="term" value="C:cytosol"/>
    <property type="evidence" value="ECO:0007669"/>
    <property type="project" value="TreeGrafter"/>
</dbReference>
<dbReference type="Gene3D" id="3.40.50.2300">
    <property type="match status" value="1"/>
</dbReference>
<keyword evidence="5" id="KW-0804">Transcription</keyword>
<evidence type="ECO:0000259" key="8">
    <source>
        <dbReference type="PROSITE" id="PS50110"/>
    </source>
</evidence>
<dbReference type="SMART" id="SM00448">
    <property type="entry name" value="REC"/>
    <property type="match status" value="1"/>
</dbReference>
<keyword evidence="2" id="KW-0902">Two-component regulatory system</keyword>
<dbReference type="RefSeq" id="WP_088149691.1">
    <property type="nucleotide sequence ID" value="NZ_NHON01000004.1"/>
</dbReference>
<dbReference type="Gene3D" id="1.10.10.10">
    <property type="entry name" value="Winged helix-like DNA-binding domain superfamily/Winged helix DNA-binding domain"/>
    <property type="match status" value="1"/>
</dbReference>
<feature type="DNA-binding region" description="OmpR/PhoB-type" evidence="7">
    <location>
        <begin position="124"/>
        <end position="220"/>
    </location>
</feature>
<evidence type="ECO:0000256" key="2">
    <source>
        <dbReference type="ARBA" id="ARBA00023012"/>
    </source>
</evidence>
<protein>
    <submittedName>
        <fullName evidence="10">DNA-binding response regulator</fullName>
    </submittedName>
</protein>
<dbReference type="SUPFAM" id="SSF52172">
    <property type="entry name" value="CheY-like"/>
    <property type="match status" value="1"/>
</dbReference>
<dbReference type="FunFam" id="3.40.50.2300:FF:000002">
    <property type="entry name" value="DNA-binding response regulator PhoP"/>
    <property type="match status" value="1"/>
</dbReference>
<feature type="domain" description="Response regulatory" evidence="8">
    <location>
        <begin position="2"/>
        <end position="116"/>
    </location>
</feature>
<dbReference type="AlphaFoldDB" id="A0A211ZTG3"/>
<dbReference type="InterPro" id="IPR039420">
    <property type="entry name" value="WalR-like"/>
</dbReference>
<evidence type="ECO:0000256" key="7">
    <source>
        <dbReference type="PROSITE-ProRule" id="PRU01091"/>
    </source>
</evidence>
<evidence type="ECO:0000256" key="3">
    <source>
        <dbReference type="ARBA" id="ARBA00023015"/>
    </source>
</evidence>